<protein>
    <recommendedName>
        <fullName evidence="3">Tll0287-like domain-containing protein</fullName>
    </recommendedName>
</protein>
<proteinExistence type="predicted"/>
<keyword evidence="2" id="KW-0732">Signal</keyword>
<dbReference type="AlphaFoldDB" id="A0A6I6A861"/>
<keyword evidence="5" id="KW-1185">Reference proteome</keyword>
<dbReference type="PROSITE" id="PS51257">
    <property type="entry name" value="PROKAR_LIPOPROTEIN"/>
    <property type="match status" value="1"/>
</dbReference>
<feature type="region of interest" description="Disordered" evidence="1">
    <location>
        <begin position="30"/>
        <end position="57"/>
    </location>
</feature>
<sequence>MRAIRNCLVIVMLSACPLAVVTLAQPPAEEKAQQTASPKEGKQAEAEEAAPQLSLPEARERARLAHRFYSATLDAMHRSYFNSATAPVPARVMERMFADLEADENIKARWIAVNANAMSVDHEPETEFEKQAAREIAAGKGAYERIENGVYQRAGAISLMNHGCLTCHLGFGKKNTKDRFAGLIISIPVKGTPVKAKTGVKGN</sequence>
<feature type="chain" id="PRO_5026189604" description="Tll0287-like domain-containing protein" evidence="2">
    <location>
        <begin position="25"/>
        <end position="203"/>
    </location>
</feature>
<name>A0A6I6A861_9PLAN</name>
<evidence type="ECO:0000259" key="3">
    <source>
        <dbReference type="Pfam" id="PF11845"/>
    </source>
</evidence>
<dbReference type="KEGG" id="gim:F1728_05125"/>
<dbReference type="Pfam" id="PF11845">
    <property type="entry name" value="Tll0287-like"/>
    <property type="match status" value="1"/>
</dbReference>
<evidence type="ECO:0000313" key="4">
    <source>
        <dbReference type="EMBL" id="QGQ22110.1"/>
    </source>
</evidence>
<accession>A0A6I6A861</accession>
<evidence type="ECO:0000256" key="2">
    <source>
        <dbReference type="SAM" id="SignalP"/>
    </source>
</evidence>
<organism evidence="4 5">
    <name type="scientific">Gimesia benthica</name>
    <dbReference type="NCBI Taxonomy" id="2608982"/>
    <lineage>
        <taxon>Bacteria</taxon>
        <taxon>Pseudomonadati</taxon>
        <taxon>Planctomycetota</taxon>
        <taxon>Planctomycetia</taxon>
        <taxon>Planctomycetales</taxon>
        <taxon>Planctomycetaceae</taxon>
        <taxon>Gimesia</taxon>
    </lineage>
</organism>
<evidence type="ECO:0000256" key="1">
    <source>
        <dbReference type="SAM" id="MobiDB-lite"/>
    </source>
</evidence>
<dbReference type="RefSeq" id="WP_155363204.1">
    <property type="nucleotide sequence ID" value="NZ_CP043930.1"/>
</dbReference>
<feature type="domain" description="Tll0287-like" evidence="3">
    <location>
        <begin position="57"/>
        <end position="172"/>
    </location>
</feature>
<gene>
    <name evidence="4" type="ORF">F1728_05125</name>
</gene>
<feature type="signal peptide" evidence="2">
    <location>
        <begin position="1"/>
        <end position="24"/>
    </location>
</feature>
<dbReference type="Proteomes" id="UP000427281">
    <property type="component" value="Chromosome"/>
</dbReference>
<evidence type="ECO:0000313" key="5">
    <source>
        <dbReference type="Proteomes" id="UP000427281"/>
    </source>
</evidence>
<dbReference type="EMBL" id="CP043930">
    <property type="protein sequence ID" value="QGQ22110.1"/>
    <property type="molecule type" value="Genomic_DNA"/>
</dbReference>
<dbReference type="InterPro" id="IPR021796">
    <property type="entry name" value="Tll0287-like_dom"/>
</dbReference>
<reference evidence="4 5" key="1">
    <citation type="submission" date="2019-09" db="EMBL/GenBank/DDBJ databases">
        <title>Gimesia benthica sp. nov., a novel bacterium isolated from deep-sea water of the Northwest Indian Ocean.</title>
        <authorList>
            <person name="Dai X."/>
        </authorList>
    </citation>
    <scope>NUCLEOTIDE SEQUENCE [LARGE SCALE GENOMIC DNA]</scope>
    <source>
        <strain evidence="4 5">E7</strain>
    </source>
</reference>